<dbReference type="InterPro" id="IPR006680">
    <property type="entry name" value="Amidohydro-rel"/>
</dbReference>
<evidence type="ECO:0000256" key="5">
    <source>
        <dbReference type="ARBA" id="ARBA00022553"/>
    </source>
</evidence>
<name>A0A7L2KSF5_9PASS</name>
<keyword evidence="7" id="KW-0524">Neurogenesis</keyword>
<dbReference type="PANTHER" id="PTHR11647">
    <property type="entry name" value="HYDRANTOINASE/DIHYDROPYRIMIDINASE FAMILY MEMBER"/>
    <property type="match status" value="1"/>
</dbReference>
<feature type="non-terminal residue" evidence="10">
    <location>
        <position position="1"/>
    </location>
</feature>
<proteinExistence type="inferred from homology"/>
<dbReference type="FunFam" id="2.30.40.10:FF:000022">
    <property type="entry name" value="Dihydropyrimidinase-related protein 2"/>
    <property type="match status" value="1"/>
</dbReference>
<keyword evidence="5" id="KW-0597">Phosphoprotein</keyword>
<keyword evidence="6" id="KW-0221">Differentiation</keyword>
<feature type="domain" description="Amidohydrolase-related" evidence="9">
    <location>
        <begin position="319"/>
        <end position="462"/>
    </location>
</feature>
<evidence type="ECO:0000256" key="6">
    <source>
        <dbReference type="ARBA" id="ARBA00022782"/>
    </source>
</evidence>
<evidence type="ECO:0000256" key="7">
    <source>
        <dbReference type="ARBA" id="ARBA00022902"/>
    </source>
</evidence>
<dbReference type="Gene3D" id="3.20.20.140">
    <property type="entry name" value="Metal-dependent hydrolases"/>
    <property type="match status" value="1"/>
</dbReference>
<dbReference type="Gene3D" id="2.30.40.10">
    <property type="entry name" value="Urease, subunit C, domain 1"/>
    <property type="match status" value="1"/>
</dbReference>
<dbReference type="PANTHER" id="PTHR11647:SF56">
    <property type="entry name" value="DIHYDROPYRIMIDINASE-RELATED PROTEIN 2"/>
    <property type="match status" value="1"/>
</dbReference>
<dbReference type="EMBL" id="VWYL01020941">
    <property type="protein sequence ID" value="NXR38234.1"/>
    <property type="molecule type" value="Genomic_DNA"/>
</dbReference>
<organism evidence="10 11">
    <name type="scientific">Zosterops hypoxanthus</name>
    <dbReference type="NCBI Taxonomy" id="2485327"/>
    <lineage>
        <taxon>Eukaryota</taxon>
        <taxon>Metazoa</taxon>
        <taxon>Chordata</taxon>
        <taxon>Craniata</taxon>
        <taxon>Vertebrata</taxon>
        <taxon>Euteleostomi</taxon>
        <taxon>Archelosauria</taxon>
        <taxon>Archosauria</taxon>
        <taxon>Dinosauria</taxon>
        <taxon>Saurischia</taxon>
        <taxon>Theropoda</taxon>
        <taxon>Coelurosauria</taxon>
        <taxon>Aves</taxon>
        <taxon>Neognathae</taxon>
        <taxon>Neoaves</taxon>
        <taxon>Telluraves</taxon>
        <taxon>Australaves</taxon>
        <taxon>Passeriformes</taxon>
        <taxon>Sylvioidea</taxon>
        <taxon>Zosteropidae</taxon>
        <taxon>Zosterops</taxon>
    </lineage>
</organism>
<gene>
    <name evidence="10" type="primary">Dpysl2</name>
    <name evidence="10" type="ORF">ZOSHYP_R03847</name>
</gene>
<dbReference type="GO" id="GO:0007399">
    <property type="term" value="P:nervous system development"/>
    <property type="evidence" value="ECO:0007669"/>
    <property type="project" value="UniProtKB-KW"/>
</dbReference>
<dbReference type="GO" id="GO:0030154">
    <property type="term" value="P:cell differentiation"/>
    <property type="evidence" value="ECO:0007669"/>
    <property type="project" value="UniProtKB-KW"/>
</dbReference>
<dbReference type="AlphaFoldDB" id="A0A7L2KSF5"/>
<dbReference type="SUPFAM" id="SSF51556">
    <property type="entry name" value="Metallo-dependent hydrolases"/>
    <property type="match status" value="1"/>
</dbReference>
<dbReference type="Pfam" id="PF01979">
    <property type="entry name" value="Amidohydro_1"/>
    <property type="match status" value="1"/>
</dbReference>
<feature type="region of interest" description="Disordered" evidence="8">
    <location>
        <begin position="521"/>
        <end position="546"/>
    </location>
</feature>
<evidence type="ECO:0000259" key="9">
    <source>
        <dbReference type="Pfam" id="PF01979"/>
    </source>
</evidence>
<dbReference type="InterPro" id="IPR032466">
    <property type="entry name" value="Metal_Hydrolase"/>
</dbReference>
<evidence type="ECO:0000313" key="10">
    <source>
        <dbReference type="EMBL" id="NXR38234.1"/>
    </source>
</evidence>
<accession>A0A7L2KSF5</accession>
<evidence type="ECO:0000256" key="4">
    <source>
        <dbReference type="ARBA" id="ARBA00022490"/>
    </source>
</evidence>
<keyword evidence="4" id="KW-0963">Cytoplasm</keyword>
<evidence type="ECO:0000313" key="11">
    <source>
        <dbReference type="Proteomes" id="UP000549157"/>
    </source>
</evidence>
<dbReference type="GO" id="GO:0016812">
    <property type="term" value="F:hydrolase activity, acting on carbon-nitrogen (but not peptide) bonds, in cyclic amides"/>
    <property type="evidence" value="ECO:0007669"/>
    <property type="project" value="TreeGrafter"/>
</dbReference>
<dbReference type="GO" id="GO:0005829">
    <property type="term" value="C:cytosol"/>
    <property type="evidence" value="ECO:0007669"/>
    <property type="project" value="TreeGrafter"/>
</dbReference>
<comment type="similarity">
    <text evidence="1">Belongs to the metallo-dependent hydrolases superfamily. Hydantoinase/dihydropyrimidinase family.</text>
</comment>
<dbReference type="SUPFAM" id="SSF51338">
    <property type="entry name" value="Composite domain of metallo-dependent hydrolases"/>
    <property type="match status" value="1"/>
</dbReference>
<protein>
    <recommendedName>
        <fullName evidence="2">Dihydropyrimidinase-related protein 2</fullName>
    </recommendedName>
</protein>
<sequence>RWRPRLPEHTVFIQNVFSPYKENLGYKWCPVLCSFIHITQVKCWLNPGGPHTLALPSQTTEETEPKTIQGRKQTRIDLLKGKEGRIFKARCCQWLLSGGDSLQTLADLGPENIPPCRTMPSGWHLSLPPIFGRQIPPHEMPGLGRWVGTGQVLGRLHLVSRSLGLPAAAAAAAAFEVAACAWCADGAGAFQPAGNPGLEELLCLHVVPKMLMRRKHALVSEEMQFLCALGGSQSSPELHCTRQPSSVCPSSGGSFLPGIQAGSAHSLVLTGVCVCPCPTGTVVYGEPITASLGTDGSHYWSKNWAKAAAFVTSPPLSPDPTTPDFLNSLLSCGDLQVTGSAHCTFNTAQKAVGKDNFTLIPEGTNGTEERMSIIWDKAVVTGKMDENQFVAVTSTNAAKIFNLYPRKGRIAVGSDADLVIWDPDSVKTISAKTHNISLEYNIFEGMECRGSPLVVISQGKIVLEDGNLHVTEGSGRYIPRKPFPDFVYKRIKARSRLAELRGVPRGLYDGPVCEVSVTPKTVTPASSAKTSPAKQQAPPVRNLHQSGFSLSGAQIDDNIPRRTTQRIVAPPGGRANITSLG</sequence>
<keyword evidence="11" id="KW-1185">Reference proteome</keyword>
<evidence type="ECO:0000256" key="1">
    <source>
        <dbReference type="ARBA" id="ARBA00008829"/>
    </source>
</evidence>
<keyword evidence="3" id="KW-0217">Developmental protein</keyword>
<dbReference type="InterPro" id="IPR011059">
    <property type="entry name" value="Metal-dep_hydrolase_composite"/>
</dbReference>
<feature type="compositionally biased region" description="Polar residues" evidence="8">
    <location>
        <begin position="521"/>
        <end position="534"/>
    </location>
</feature>
<reference evidence="10 11" key="1">
    <citation type="submission" date="2019-09" db="EMBL/GenBank/DDBJ databases">
        <title>Bird 10,000 Genomes (B10K) Project - Family phase.</title>
        <authorList>
            <person name="Zhang G."/>
        </authorList>
    </citation>
    <scope>NUCLEOTIDE SEQUENCE [LARGE SCALE GENOMIC DNA]</scope>
    <source>
        <strain evidence="10">B10K-DU-001-36</strain>
        <tissue evidence="10">Muscle</tissue>
    </source>
</reference>
<dbReference type="FunFam" id="3.20.20.140:FF:000174">
    <property type="entry name" value="Dihydropyrimidinase-related protein 2"/>
    <property type="match status" value="1"/>
</dbReference>
<dbReference type="InterPro" id="IPR050378">
    <property type="entry name" value="Metallo-dep_Hydrolases_sf"/>
</dbReference>
<comment type="caution">
    <text evidence="10">The sequence shown here is derived from an EMBL/GenBank/DDBJ whole genome shotgun (WGS) entry which is preliminary data.</text>
</comment>
<evidence type="ECO:0000256" key="2">
    <source>
        <dbReference type="ARBA" id="ARBA00014316"/>
    </source>
</evidence>
<dbReference type="OrthoDB" id="10258955at2759"/>
<dbReference type="Proteomes" id="UP000549157">
    <property type="component" value="Unassembled WGS sequence"/>
</dbReference>
<evidence type="ECO:0000256" key="8">
    <source>
        <dbReference type="SAM" id="MobiDB-lite"/>
    </source>
</evidence>
<feature type="non-terminal residue" evidence="10">
    <location>
        <position position="581"/>
    </location>
</feature>
<evidence type="ECO:0000256" key="3">
    <source>
        <dbReference type="ARBA" id="ARBA00022473"/>
    </source>
</evidence>